<proteinExistence type="predicted"/>
<comment type="caution">
    <text evidence="2">The sequence shown here is derived from an EMBL/GenBank/DDBJ whole genome shotgun (WGS) entry which is preliminary data.</text>
</comment>
<feature type="non-terminal residue" evidence="2">
    <location>
        <position position="1"/>
    </location>
</feature>
<evidence type="ECO:0000313" key="3">
    <source>
        <dbReference type="Proteomes" id="UP000216446"/>
    </source>
</evidence>
<feature type="domain" description="Glycoside hydrolase family 2 catalytic" evidence="1">
    <location>
        <begin position="15"/>
        <end position="124"/>
    </location>
</feature>
<dbReference type="SUPFAM" id="SSF51445">
    <property type="entry name" value="(Trans)glycosidases"/>
    <property type="match status" value="1"/>
</dbReference>
<dbReference type="GO" id="GO:0005975">
    <property type="term" value="P:carbohydrate metabolic process"/>
    <property type="evidence" value="ECO:0007669"/>
    <property type="project" value="InterPro"/>
</dbReference>
<keyword evidence="3" id="KW-1185">Reference proteome</keyword>
<dbReference type="Proteomes" id="UP000216446">
    <property type="component" value="Unassembled WGS sequence"/>
</dbReference>
<accession>A0A259U140</accession>
<reference evidence="2 3" key="1">
    <citation type="submission" date="2016-11" db="EMBL/GenBank/DDBJ databases">
        <title>Study of marine rhodopsin-containing bacteria.</title>
        <authorList>
            <person name="Yoshizawa S."/>
            <person name="Kumagai Y."/>
            <person name="Kogure K."/>
        </authorList>
    </citation>
    <scope>NUCLEOTIDE SEQUENCE [LARGE SCALE GENOMIC DNA]</scope>
    <source>
        <strain evidence="2 3">SG-29</strain>
    </source>
</reference>
<dbReference type="OrthoDB" id="253051at2"/>
<evidence type="ECO:0000313" key="2">
    <source>
        <dbReference type="EMBL" id="OZC03558.1"/>
    </source>
</evidence>
<dbReference type="GO" id="GO:0004553">
    <property type="term" value="F:hydrolase activity, hydrolyzing O-glycosyl compounds"/>
    <property type="evidence" value="ECO:0007669"/>
    <property type="project" value="InterPro"/>
</dbReference>
<dbReference type="InterPro" id="IPR013783">
    <property type="entry name" value="Ig-like_fold"/>
</dbReference>
<name>A0A259U140_9BACT</name>
<evidence type="ECO:0000259" key="1">
    <source>
        <dbReference type="Pfam" id="PF02836"/>
    </source>
</evidence>
<dbReference type="InterPro" id="IPR006103">
    <property type="entry name" value="Glyco_hydro_2_cat"/>
</dbReference>
<dbReference type="Gene3D" id="3.20.20.80">
    <property type="entry name" value="Glycosidases"/>
    <property type="match status" value="1"/>
</dbReference>
<dbReference type="InParanoid" id="A0A259U140"/>
<dbReference type="AlphaFoldDB" id="A0A259U140"/>
<gene>
    <name evidence="2" type="ORF">BSZ36_11540</name>
</gene>
<protein>
    <recommendedName>
        <fullName evidence="1">Glycoside hydrolase family 2 catalytic domain-containing protein</fullName>
    </recommendedName>
</protein>
<dbReference type="RefSeq" id="WP_094549052.1">
    <property type="nucleotide sequence ID" value="NZ_MQWB01000001.1"/>
</dbReference>
<dbReference type="EMBL" id="MQWB01000001">
    <property type="protein sequence ID" value="OZC03558.1"/>
    <property type="molecule type" value="Genomic_DNA"/>
</dbReference>
<dbReference type="Pfam" id="PF02836">
    <property type="entry name" value="Glyco_hydro_2_C"/>
    <property type="match status" value="1"/>
</dbReference>
<dbReference type="Gene3D" id="2.60.40.10">
    <property type="entry name" value="Immunoglobulins"/>
    <property type="match status" value="1"/>
</dbReference>
<dbReference type="InterPro" id="IPR017853">
    <property type="entry name" value="GH"/>
</dbReference>
<sequence>AGANSIRTWGAGEAIGVLDEAHEKGLSVVFGLWTGQERQGFDYNDSKAVQAQLAQFREVVREYKDHPAILMWGLGNENDLFYTDFKVWDAINDIAEMIHEEDPNHPVMHVTAGLDVAEVQLIMDRAPAIDVYGINTYGELVGGTSELRSYGYEGPSVGTTLRRAGWDGPYVIAEWGPDGHWEVPKTAWGTPIEQTSHEKAQMYRIRYERGIAADKARGIGSYAFLWGDKQETTPTWYGIFTPGGFETEVLDELQYLWTGAYPDNRAPAITAYTANGQDRYASVYADARSRVTFEATVTDPDGDNLRYEWELLPESTDIRAGGDAEARPDAVRIDAVRRDGGTLEMRAPTTDGPYRMFVYAYDGNGNVATANFPFYVGQPAN</sequence>
<organism evidence="2 3">
    <name type="scientific">Rubricoccus marinus</name>
    <dbReference type="NCBI Taxonomy" id="716817"/>
    <lineage>
        <taxon>Bacteria</taxon>
        <taxon>Pseudomonadati</taxon>
        <taxon>Rhodothermota</taxon>
        <taxon>Rhodothermia</taxon>
        <taxon>Rhodothermales</taxon>
        <taxon>Rubricoccaceae</taxon>
        <taxon>Rubricoccus</taxon>
    </lineage>
</organism>